<accession>A0A9P5PRN2</accession>
<name>A0A9P5PRN2_9AGAR</name>
<dbReference type="AlphaFoldDB" id="A0A9P5PRN2"/>
<evidence type="ECO:0000256" key="1">
    <source>
        <dbReference type="SAM" id="MobiDB-lite"/>
    </source>
</evidence>
<keyword evidence="3" id="KW-1185">Reference proteome</keyword>
<sequence length="395" mass="43787">MLREYATSFADIASSGTVRFHISAIRRTKGTAPRTNSPPPRTLPSVINDARLEALRRIIAGDNIVEVKSDFAEVAHAAILPAMRSYRTQQIEGEISYTEMKATVQQLCEAVENAFSFICNAQQLLPPKRPMYSPGEAPVVTPSMSISNWREQKANGFTGFPSDQPQQHQAPARSLPSNHPVPPINPIATPNHPVTLVTRSTNAPFNPSTPAVNRKAPSNGRMSLVPQTTPAIVPGGRFIMPGFALRQHMAQPSNPPAEQTSYVVFLGVNKASGVFRTYQEMLAVAPLNFRPRLVESFMNFSVAKNHYLECLHTGVIGLLKEEEGPNTIYIVTKGFEPGVYQKRHHVLQRGLQYRGGEVTYSEGTLSQAKAIFSKWQRLGHVNNLRCDRDFELKYN</sequence>
<comment type="caution">
    <text evidence="2">The sequence shown here is derived from an EMBL/GenBank/DDBJ whole genome shotgun (WGS) entry which is preliminary data.</text>
</comment>
<feature type="region of interest" description="Disordered" evidence="1">
    <location>
        <begin position="158"/>
        <end position="177"/>
    </location>
</feature>
<dbReference type="EMBL" id="JADNRY010000036">
    <property type="protein sequence ID" value="KAF9070979.1"/>
    <property type="molecule type" value="Genomic_DNA"/>
</dbReference>
<evidence type="ECO:0000313" key="2">
    <source>
        <dbReference type="EMBL" id="KAF9070979.1"/>
    </source>
</evidence>
<gene>
    <name evidence="2" type="ORF">BDP27DRAFT_1419507</name>
</gene>
<proteinExistence type="predicted"/>
<protein>
    <submittedName>
        <fullName evidence="2">Uncharacterized protein</fullName>
    </submittedName>
</protein>
<dbReference type="Proteomes" id="UP000772434">
    <property type="component" value="Unassembled WGS sequence"/>
</dbReference>
<feature type="compositionally biased region" description="Polar residues" evidence="1">
    <location>
        <begin position="201"/>
        <end position="211"/>
    </location>
</feature>
<organism evidence="2 3">
    <name type="scientific">Rhodocollybia butyracea</name>
    <dbReference type="NCBI Taxonomy" id="206335"/>
    <lineage>
        <taxon>Eukaryota</taxon>
        <taxon>Fungi</taxon>
        <taxon>Dikarya</taxon>
        <taxon>Basidiomycota</taxon>
        <taxon>Agaricomycotina</taxon>
        <taxon>Agaricomycetes</taxon>
        <taxon>Agaricomycetidae</taxon>
        <taxon>Agaricales</taxon>
        <taxon>Marasmiineae</taxon>
        <taxon>Omphalotaceae</taxon>
        <taxon>Rhodocollybia</taxon>
    </lineage>
</organism>
<reference evidence="2" key="1">
    <citation type="submission" date="2020-11" db="EMBL/GenBank/DDBJ databases">
        <authorList>
            <consortium name="DOE Joint Genome Institute"/>
            <person name="Ahrendt S."/>
            <person name="Riley R."/>
            <person name="Andreopoulos W."/>
            <person name="Labutti K."/>
            <person name="Pangilinan J."/>
            <person name="Ruiz-Duenas F.J."/>
            <person name="Barrasa J.M."/>
            <person name="Sanchez-Garcia M."/>
            <person name="Camarero S."/>
            <person name="Miyauchi S."/>
            <person name="Serrano A."/>
            <person name="Linde D."/>
            <person name="Babiker R."/>
            <person name="Drula E."/>
            <person name="Ayuso-Fernandez I."/>
            <person name="Pacheco R."/>
            <person name="Padilla G."/>
            <person name="Ferreira P."/>
            <person name="Barriuso J."/>
            <person name="Kellner H."/>
            <person name="Castanera R."/>
            <person name="Alfaro M."/>
            <person name="Ramirez L."/>
            <person name="Pisabarro A.G."/>
            <person name="Kuo A."/>
            <person name="Tritt A."/>
            <person name="Lipzen A."/>
            <person name="He G."/>
            <person name="Yan M."/>
            <person name="Ng V."/>
            <person name="Cullen D."/>
            <person name="Martin F."/>
            <person name="Rosso M.-N."/>
            <person name="Henrissat B."/>
            <person name="Hibbett D."/>
            <person name="Martinez A.T."/>
            <person name="Grigoriev I.V."/>
        </authorList>
    </citation>
    <scope>NUCLEOTIDE SEQUENCE</scope>
    <source>
        <strain evidence="2">AH 40177</strain>
    </source>
</reference>
<feature type="region of interest" description="Disordered" evidence="1">
    <location>
        <begin position="201"/>
        <end position="226"/>
    </location>
</feature>
<evidence type="ECO:0000313" key="3">
    <source>
        <dbReference type="Proteomes" id="UP000772434"/>
    </source>
</evidence>
<dbReference type="OrthoDB" id="3037695at2759"/>